<reference evidence="2 3" key="1">
    <citation type="submission" date="2020-02" db="EMBL/GenBank/DDBJ databases">
        <title>Whole genome shotgun sequence of Streptomyces diastaticus subsp. diastaticus NBRC 13412.</title>
        <authorList>
            <person name="Ichikawa N."/>
            <person name="Komaki H."/>
            <person name="Tamura T."/>
        </authorList>
    </citation>
    <scope>NUCLEOTIDE SEQUENCE [LARGE SCALE GENOMIC DNA]</scope>
    <source>
        <strain evidence="2 3">NBRC 13412</strain>
    </source>
</reference>
<organism evidence="2 3">
    <name type="scientific">Streptomyces diastaticus subsp. diastaticus</name>
    <dbReference type="NCBI Taxonomy" id="68040"/>
    <lineage>
        <taxon>Bacteria</taxon>
        <taxon>Bacillati</taxon>
        <taxon>Actinomycetota</taxon>
        <taxon>Actinomycetes</taxon>
        <taxon>Kitasatosporales</taxon>
        <taxon>Streptomycetaceae</taxon>
        <taxon>Streptomyces</taxon>
        <taxon>Streptomyces diastaticus group</taxon>
    </lineage>
</organism>
<sequence>MVSTESGGLPRVRAGGERPRTPGEDGPRRTGLLAPAAAVALALLGMWLLLPDQDGGSNAAAPSAVRAAEERVEDPASVPSLPAAEASSSGSQPPSAGASATPPSEHDGAALAPPGEGPAGDRALRRELARLSPPDLAPAVEEELAGRARRELMDDTAAVYRQVRVQAALARRDGADERAVVHLVWAGSGPDGEFREGRTTTVRYEEKGKGSWVRAGR</sequence>
<feature type="compositionally biased region" description="Basic and acidic residues" evidence="1">
    <location>
        <begin position="14"/>
        <end position="28"/>
    </location>
</feature>
<name>A0ABQ1CRE1_STRDI</name>
<dbReference type="Proteomes" id="UP000472710">
    <property type="component" value="Unassembled WGS sequence"/>
</dbReference>
<evidence type="ECO:0000256" key="1">
    <source>
        <dbReference type="SAM" id="MobiDB-lite"/>
    </source>
</evidence>
<dbReference type="EMBL" id="BLLN01000004">
    <property type="protein sequence ID" value="GFH72878.1"/>
    <property type="molecule type" value="Genomic_DNA"/>
</dbReference>
<accession>A0ABQ1CRE1</accession>
<comment type="caution">
    <text evidence="2">The sequence shown here is derived from an EMBL/GenBank/DDBJ whole genome shotgun (WGS) entry which is preliminary data.</text>
</comment>
<evidence type="ECO:0000313" key="2">
    <source>
        <dbReference type="EMBL" id="GFH72878.1"/>
    </source>
</evidence>
<gene>
    <name evidence="2" type="ORF">Sdia_36460</name>
</gene>
<protein>
    <submittedName>
        <fullName evidence="2">Uncharacterized protein</fullName>
    </submittedName>
</protein>
<feature type="region of interest" description="Disordered" evidence="1">
    <location>
        <begin position="1"/>
        <end position="31"/>
    </location>
</feature>
<feature type="compositionally biased region" description="Low complexity" evidence="1">
    <location>
        <begin position="82"/>
        <end position="114"/>
    </location>
</feature>
<proteinExistence type="predicted"/>
<evidence type="ECO:0000313" key="3">
    <source>
        <dbReference type="Proteomes" id="UP000472710"/>
    </source>
</evidence>
<feature type="region of interest" description="Disordered" evidence="1">
    <location>
        <begin position="52"/>
        <end position="121"/>
    </location>
</feature>
<keyword evidence="3" id="KW-1185">Reference proteome</keyword>